<dbReference type="Pfam" id="PF06432">
    <property type="entry name" value="GPI2"/>
    <property type="match status" value="1"/>
</dbReference>
<feature type="transmembrane region" description="Helical" evidence="9">
    <location>
        <begin position="265"/>
        <end position="284"/>
    </location>
</feature>
<accession>A0ABQ8UW40</accession>
<dbReference type="EMBL" id="JAPMOS010000010">
    <property type="protein sequence ID" value="KAJ4460980.1"/>
    <property type="molecule type" value="Genomic_DNA"/>
</dbReference>
<evidence type="ECO:0000256" key="6">
    <source>
        <dbReference type="ARBA" id="ARBA00022989"/>
    </source>
</evidence>
<comment type="caution">
    <text evidence="10">The sequence shown here is derived from an EMBL/GenBank/DDBJ whole genome shotgun (WGS) entry which is preliminary data.</text>
</comment>
<feature type="transmembrane region" description="Helical" evidence="9">
    <location>
        <begin position="241"/>
        <end position="259"/>
    </location>
</feature>
<dbReference type="InterPro" id="IPR009450">
    <property type="entry name" value="Plno_GlcNAc_GPI2"/>
</dbReference>
<name>A0ABQ8UW40_9EUKA</name>
<keyword evidence="6 9" id="KW-1133">Transmembrane helix</keyword>
<keyword evidence="10" id="KW-0808">Transferase</keyword>
<evidence type="ECO:0000256" key="5">
    <source>
        <dbReference type="ARBA" id="ARBA00022692"/>
    </source>
</evidence>
<comment type="pathway">
    <text evidence="2">Glycolipid biosynthesis; glycosylphosphatidylinositol-anchor biosynthesis.</text>
</comment>
<dbReference type="PANTHER" id="PTHR12982">
    <property type="entry name" value="PHOSPHATIDYLINOSITOL GLYCAN, CLASS C"/>
    <property type="match status" value="1"/>
</dbReference>
<keyword evidence="4" id="KW-0337">GPI-anchor biosynthesis</keyword>
<evidence type="ECO:0000256" key="7">
    <source>
        <dbReference type="ARBA" id="ARBA00023136"/>
    </source>
</evidence>
<gene>
    <name evidence="10" type="ORF">PAPYR_2838</name>
</gene>
<feature type="transmembrane region" description="Helical" evidence="9">
    <location>
        <begin position="37"/>
        <end position="58"/>
    </location>
</feature>
<evidence type="ECO:0000313" key="10">
    <source>
        <dbReference type="EMBL" id="KAJ4460980.1"/>
    </source>
</evidence>
<organism evidence="10 11">
    <name type="scientific">Paratrimastix pyriformis</name>
    <dbReference type="NCBI Taxonomy" id="342808"/>
    <lineage>
        <taxon>Eukaryota</taxon>
        <taxon>Metamonada</taxon>
        <taxon>Preaxostyla</taxon>
        <taxon>Paratrimastigidae</taxon>
        <taxon>Paratrimastix</taxon>
    </lineage>
</organism>
<reference evidence="10" key="1">
    <citation type="journal article" date="2022" name="bioRxiv">
        <title>Genomics of Preaxostyla Flagellates Illuminates Evolutionary Transitions and the Path Towards Mitochondrial Loss.</title>
        <authorList>
            <person name="Novak L.V.F."/>
            <person name="Treitli S.C."/>
            <person name="Pyrih J."/>
            <person name="Halakuc P."/>
            <person name="Pipaliya S.V."/>
            <person name="Vacek V."/>
            <person name="Brzon O."/>
            <person name="Soukal P."/>
            <person name="Eme L."/>
            <person name="Dacks J.B."/>
            <person name="Karnkowska A."/>
            <person name="Elias M."/>
            <person name="Hampl V."/>
        </authorList>
    </citation>
    <scope>NUCLEOTIDE SEQUENCE</scope>
    <source>
        <strain evidence="10">RCP-MX</strain>
    </source>
</reference>
<comment type="similarity">
    <text evidence="3">Belongs to the PIGC family.</text>
</comment>
<feature type="transmembrane region" description="Helical" evidence="9">
    <location>
        <begin position="188"/>
        <end position="206"/>
    </location>
</feature>
<keyword evidence="11" id="KW-1185">Reference proteome</keyword>
<evidence type="ECO:0000313" key="11">
    <source>
        <dbReference type="Proteomes" id="UP001141327"/>
    </source>
</evidence>
<proteinExistence type="inferred from homology"/>
<feature type="compositionally biased region" description="Polar residues" evidence="8">
    <location>
        <begin position="102"/>
        <end position="128"/>
    </location>
</feature>
<dbReference type="GO" id="GO:0016757">
    <property type="term" value="F:glycosyltransferase activity"/>
    <property type="evidence" value="ECO:0007669"/>
    <property type="project" value="UniProtKB-KW"/>
</dbReference>
<keyword evidence="10" id="KW-0328">Glycosyltransferase</keyword>
<comment type="subcellular location">
    <subcellularLocation>
        <location evidence="1">Membrane</location>
        <topology evidence="1">Multi-pass membrane protein</topology>
    </subcellularLocation>
</comment>
<sequence length="457" mass="49626">MKSDLPDNYVEEGEFLSQLKLNETVKKLEYHAVARNATAIAQEISIIIIFVVLFFMTYQNQLTSSMLLSIDAIFLLIGIFFDFLVSQGISATTPSPCPAPQAVSSASHTPGTETPTITPSHSSNSSESVGAPLVALIPHPLAANAQSTHRRQVSIHRGPSHKIGHRSVTRLYVEQPPTDMARMGLTKGVYLGVCLLCLSPVLSTLTDQFSDDTIAFLSFLLLVARMYTFDYPFVNGDRSTFRGTLATNVGFLTAILLASRLPTTLHVFALLALSTELFVLFPYVRRTVQCYSLEAHLMLTWVLFVLAAALLMPISRFGSAAVRGLRCPYWLTWLQKFKAEIHGPWDEARVTLTAPTETPLPTDPHARQHHPCHVRILPGTGGTEATTTIGSVAVTSEEVVELIRRGDFGGPELASLVAAISALPALSSPPHPPVVAPLAGLPTVLSAVPRLDEQEES</sequence>
<evidence type="ECO:0000256" key="4">
    <source>
        <dbReference type="ARBA" id="ARBA00022502"/>
    </source>
</evidence>
<dbReference type="Proteomes" id="UP001141327">
    <property type="component" value="Unassembled WGS sequence"/>
</dbReference>
<feature type="transmembrane region" description="Helical" evidence="9">
    <location>
        <begin position="212"/>
        <end position="229"/>
    </location>
</feature>
<evidence type="ECO:0000256" key="1">
    <source>
        <dbReference type="ARBA" id="ARBA00004141"/>
    </source>
</evidence>
<feature type="transmembrane region" description="Helical" evidence="9">
    <location>
        <begin position="296"/>
        <end position="314"/>
    </location>
</feature>
<keyword evidence="5 9" id="KW-0812">Transmembrane</keyword>
<evidence type="ECO:0000256" key="2">
    <source>
        <dbReference type="ARBA" id="ARBA00004687"/>
    </source>
</evidence>
<evidence type="ECO:0000256" key="9">
    <source>
        <dbReference type="SAM" id="Phobius"/>
    </source>
</evidence>
<feature type="transmembrane region" description="Helical" evidence="9">
    <location>
        <begin position="64"/>
        <end position="85"/>
    </location>
</feature>
<protein>
    <submittedName>
        <fullName evidence="10">Phosphatidylinositol N-acetylglucosaminyltransferase</fullName>
    </submittedName>
</protein>
<dbReference type="PANTHER" id="PTHR12982:SF0">
    <property type="entry name" value="PHOSPHATIDYLINOSITOL N-ACETYLGLUCOSAMINYLTRANSFERASE SUBUNIT C"/>
    <property type="match status" value="1"/>
</dbReference>
<evidence type="ECO:0000256" key="8">
    <source>
        <dbReference type="SAM" id="MobiDB-lite"/>
    </source>
</evidence>
<evidence type="ECO:0000256" key="3">
    <source>
        <dbReference type="ARBA" id="ARBA00008321"/>
    </source>
</evidence>
<keyword evidence="7 9" id="KW-0472">Membrane</keyword>
<feature type="region of interest" description="Disordered" evidence="8">
    <location>
        <begin position="96"/>
        <end position="128"/>
    </location>
</feature>